<dbReference type="KEGG" id="sur:STAUR_3157"/>
<evidence type="ECO:0000313" key="4">
    <source>
        <dbReference type="Proteomes" id="UP000001351"/>
    </source>
</evidence>
<reference evidence="2 4" key="2">
    <citation type="journal article" date="2011" name="Mol. Biol. Evol.">
        <title>Comparative genomic analysis of fruiting body formation in Myxococcales.</title>
        <authorList>
            <person name="Huntley S."/>
            <person name="Hamann N."/>
            <person name="Wegener-Feldbrugge S."/>
            <person name="Treuner-Lange A."/>
            <person name="Kube M."/>
            <person name="Reinhardt R."/>
            <person name="Klages S."/>
            <person name="Muller R."/>
            <person name="Ronning C.M."/>
            <person name="Nierman W.C."/>
            <person name="Sogaard-Andersen L."/>
        </authorList>
    </citation>
    <scope>NUCLEOTIDE SEQUENCE [LARGE SCALE GENOMIC DNA]</scope>
    <source>
        <strain evidence="2 4">DW4/3-1</strain>
    </source>
</reference>
<gene>
    <name evidence="2" type="ordered locus">STAUR_3157</name>
    <name evidence="3" type="ORF">STIAU_4487</name>
</gene>
<sequence>MSAESLGLRCVLLCCAAWLAMGCGTLTSRAVHGRALGEGLHSPRVLRNTAGGVLQGEVSSSSSEDSGAAERLRRRRGPKRDQGAVASQPVPDEVGGGKAASCGGQAVPAGWPHVDSSQEVLAPFLACASPAEFVAMQQGVDMARLVESLKDWDAVRLGALGPMDAKASEVLTRKRAAFLVTATEKYGVALAEVFALFILHTAFDDELREVVWLLAREKQLGETLGSMATVREELQRRGLELSEYPERAERGGDVLRGLGRASRDVLATIPLVAEPQYTDFSAKRGQLPPPYQEALHEVERALMAQHFSPGSVALGSFDALTFGVPLGFYHLAAGAGHGASSLAQGKYEQATRELAPAALMVALYAGGKGARFLSEATDAGRSRLRWLPLSESGLDHLKAVVARLKEQGGVNATRELFRYIQANRESALVAAQWGEAGVLALYEARGNATKAQAVLAEASRERPGATSTSGGVGKGGSTTAALLHEVAGFEQDALRAKWLQVEKDAPGTRLSADVAKLKKHRPSMDAPPQGAAGHPLWGEYVVYWERRLAELERGVELRGPWTWVDYQKLRGLFIRGLAFERTMVSMIQADAALPQPQRRWLQDFNRPRIETHVGVVKADLRFADVLVIEEQPPMGQRPRVETFSFKSRDLRGVGEKALTAQMMADASDALRYYGETLNIRRPGLEMEAQVQRIRLIYEGGELKPSDPKALKAAVRETQNEVEGVEVSFQ</sequence>
<dbReference type="STRING" id="378806.STAUR_3157"/>
<dbReference type="OrthoDB" id="5524165at2"/>
<evidence type="ECO:0000313" key="2">
    <source>
        <dbReference type="EMBL" id="ADO70949.1"/>
    </source>
</evidence>
<dbReference type="AlphaFoldDB" id="Q08R48"/>
<evidence type="ECO:0000256" key="1">
    <source>
        <dbReference type="SAM" id="MobiDB-lite"/>
    </source>
</evidence>
<proteinExistence type="predicted"/>
<dbReference type="EMBL" id="AAMD01000192">
    <property type="protein sequence ID" value="EAU62959.1"/>
    <property type="molecule type" value="Genomic_DNA"/>
</dbReference>
<evidence type="ECO:0000313" key="3">
    <source>
        <dbReference type="EMBL" id="EAU62959.1"/>
    </source>
</evidence>
<dbReference type="Proteomes" id="UP000001351">
    <property type="component" value="Chromosome"/>
</dbReference>
<dbReference type="PATRIC" id="fig|378806.16.peg.1813"/>
<evidence type="ECO:0000313" key="5">
    <source>
        <dbReference type="Proteomes" id="UP000032702"/>
    </source>
</evidence>
<dbReference type="eggNOG" id="ENOG5030T77">
    <property type="taxonomic scope" value="Bacteria"/>
</dbReference>
<dbReference type="HOGENOM" id="CLU_400493_0_0_7"/>
<dbReference type="RefSeq" id="WP_002618351.1">
    <property type="nucleotide sequence ID" value="NC_014623.1"/>
</dbReference>
<dbReference type="Proteomes" id="UP000032702">
    <property type="component" value="Unassembled WGS sequence"/>
</dbReference>
<name>Q08R48_STIAD</name>
<dbReference type="EMBL" id="CP002271">
    <property type="protein sequence ID" value="ADO70949.1"/>
    <property type="molecule type" value="Genomic_DNA"/>
</dbReference>
<organism evidence="3 5">
    <name type="scientific">Stigmatella aurantiaca (strain DW4/3-1)</name>
    <dbReference type="NCBI Taxonomy" id="378806"/>
    <lineage>
        <taxon>Bacteria</taxon>
        <taxon>Pseudomonadati</taxon>
        <taxon>Myxococcota</taxon>
        <taxon>Myxococcia</taxon>
        <taxon>Myxococcales</taxon>
        <taxon>Cystobacterineae</taxon>
        <taxon>Archangiaceae</taxon>
        <taxon>Stigmatella</taxon>
    </lineage>
</organism>
<reference evidence="3 5" key="1">
    <citation type="submission" date="2006-04" db="EMBL/GenBank/DDBJ databases">
        <authorList>
            <person name="Nierman W.C."/>
        </authorList>
    </citation>
    <scope>NUCLEOTIDE SEQUENCE [LARGE SCALE GENOMIC DNA]</scope>
    <source>
        <strain evidence="3 5">DW4/3-1</strain>
    </source>
</reference>
<feature type="region of interest" description="Disordered" evidence="1">
    <location>
        <begin position="53"/>
        <end position="101"/>
    </location>
</feature>
<keyword evidence="4" id="KW-1185">Reference proteome</keyword>
<protein>
    <submittedName>
        <fullName evidence="3">Uncharacterized protein</fullName>
    </submittedName>
</protein>
<accession>Q08R48</accession>
<feature type="region of interest" description="Disordered" evidence="1">
    <location>
        <begin position="456"/>
        <end position="476"/>
    </location>
</feature>